<reference evidence="6" key="1">
    <citation type="journal article" date="2016" name="Nat. Genet.">
        <title>A high-quality carrot genome assembly provides new insights into carotenoid accumulation and asterid genome evolution.</title>
        <authorList>
            <person name="Iorizzo M."/>
            <person name="Ellison S."/>
            <person name="Senalik D."/>
            <person name="Zeng P."/>
            <person name="Satapoomin P."/>
            <person name="Huang J."/>
            <person name="Bowman M."/>
            <person name="Iovene M."/>
            <person name="Sanseverino W."/>
            <person name="Cavagnaro P."/>
            <person name="Yildiz M."/>
            <person name="Macko-Podgorni A."/>
            <person name="Moranska E."/>
            <person name="Grzebelus E."/>
            <person name="Grzebelus D."/>
            <person name="Ashrafi H."/>
            <person name="Zheng Z."/>
            <person name="Cheng S."/>
            <person name="Spooner D."/>
            <person name="Van Deynze A."/>
            <person name="Simon P."/>
        </authorList>
    </citation>
    <scope>NUCLEOTIDE SEQUENCE</scope>
    <source>
        <tissue evidence="6">Leaf</tissue>
    </source>
</reference>
<dbReference type="InterPro" id="IPR013955">
    <property type="entry name" value="Rep_factor-A_C"/>
</dbReference>
<protein>
    <submittedName>
        <fullName evidence="6">Uncharacterized protein</fullName>
    </submittedName>
</protein>
<dbReference type="Pfam" id="PF08646">
    <property type="entry name" value="Rep_fac-A_C"/>
    <property type="match status" value="1"/>
</dbReference>
<evidence type="ECO:0000313" key="6">
    <source>
        <dbReference type="EMBL" id="WOG95463.1"/>
    </source>
</evidence>
<comment type="similarity">
    <text evidence="1">Belongs to the replication factor A protein 1 family.</text>
</comment>
<gene>
    <name evidence="6" type="ORF">DCAR_0414782</name>
</gene>
<accession>A0A165A0M3</accession>
<dbReference type="GO" id="GO:0008270">
    <property type="term" value="F:zinc ion binding"/>
    <property type="evidence" value="ECO:0007669"/>
    <property type="project" value="UniProtKB-KW"/>
</dbReference>
<evidence type="ECO:0000313" key="7">
    <source>
        <dbReference type="Proteomes" id="UP000077755"/>
    </source>
</evidence>
<dbReference type="PANTHER" id="PTHR47165">
    <property type="entry name" value="OS03G0429900 PROTEIN"/>
    <property type="match status" value="1"/>
</dbReference>
<dbReference type="PANTHER" id="PTHR47165:SF4">
    <property type="entry name" value="OS03G0429900 PROTEIN"/>
    <property type="match status" value="1"/>
</dbReference>
<evidence type="ECO:0000256" key="5">
    <source>
        <dbReference type="ARBA" id="ARBA00023125"/>
    </source>
</evidence>
<evidence type="ECO:0000256" key="4">
    <source>
        <dbReference type="ARBA" id="ARBA00022833"/>
    </source>
</evidence>
<evidence type="ECO:0000256" key="2">
    <source>
        <dbReference type="ARBA" id="ARBA00022723"/>
    </source>
</evidence>
<dbReference type="EMBL" id="CP093346">
    <property type="protein sequence ID" value="WOG95463.1"/>
    <property type="molecule type" value="Genomic_DNA"/>
</dbReference>
<reference evidence="6" key="2">
    <citation type="submission" date="2022-03" db="EMBL/GenBank/DDBJ databases">
        <title>Draft title - Genomic analysis of global carrot germplasm unveils the trajectory of domestication and the origin of high carotenoid orange carrot.</title>
        <authorList>
            <person name="Iorizzo M."/>
            <person name="Ellison S."/>
            <person name="Senalik D."/>
            <person name="Macko-Podgorni A."/>
            <person name="Grzebelus D."/>
            <person name="Bostan H."/>
            <person name="Rolling W."/>
            <person name="Curaba J."/>
            <person name="Simon P."/>
        </authorList>
    </citation>
    <scope>NUCLEOTIDE SEQUENCE</scope>
    <source>
        <tissue evidence="6">Leaf</tissue>
    </source>
</reference>
<dbReference type="SUPFAM" id="SSF50249">
    <property type="entry name" value="Nucleic acid-binding proteins"/>
    <property type="match status" value="1"/>
</dbReference>
<keyword evidence="4" id="KW-0862">Zinc</keyword>
<dbReference type="CDD" id="cd04476">
    <property type="entry name" value="RPA1_DBD_C"/>
    <property type="match status" value="1"/>
</dbReference>
<sequence>MAPSYLADMTNETTQWEIKARICSLWKIVETENAVTSLEMLLMDEQPVPSTVMLLFLENTTIDILGDNVIQIPRYAFQFVNETTLRGRADDNTLLSDVVGCYLGGVEGEESSESNDKRVLTILTNFSVKTRVIVPTTVPGVSNLKLHSNCGPTHVIVVSSVIVNKDEDPAIQHVSSVRDRFMSLIGSMTNAQKLAHQLAPDNRLLQKQVSIEQFQKVATGGSLQGELIAVTGTIVWLDNEGGWYYNSCKACLGDVTLAASEKYHCNCCAQTFDHPLTLFRIVVDVQDTSGSLKLRLLNPVVEPFLDTSAKKILNRKEPGDDSIPEELMALLGKTFQFKIRVNTDKLLSSLQNYIVVQIKDVAETLRADWKNCLASEVPNQAHGLAQNAGLLPRINPGYGAAPAQAQGLTQAPNTFM</sequence>
<dbReference type="Gramene" id="KZM96723">
    <property type="protein sequence ID" value="KZM96723"/>
    <property type="gene ID" value="DCAR_015915"/>
</dbReference>
<evidence type="ECO:0000256" key="3">
    <source>
        <dbReference type="ARBA" id="ARBA00022771"/>
    </source>
</evidence>
<dbReference type="InterPro" id="IPR012340">
    <property type="entry name" value="NA-bd_OB-fold"/>
</dbReference>
<name>A0A165A0M3_DAUCS</name>
<keyword evidence="2" id="KW-0479">Metal-binding</keyword>
<evidence type="ECO:0000256" key="1">
    <source>
        <dbReference type="ARBA" id="ARBA00005690"/>
    </source>
</evidence>
<proteinExistence type="inferred from homology"/>
<dbReference type="Gene3D" id="2.40.50.140">
    <property type="entry name" value="Nucleic acid-binding proteins"/>
    <property type="match status" value="1"/>
</dbReference>
<keyword evidence="7" id="KW-1185">Reference proteome</keyword>
<dbReference type="OMA" id="WKIVETE"/>
<dbReference type="Proteomes" id="UP000077755">
    <property type="component" value="Chromosome 4"/>
</dbReference>
<dbReference type="AlphaFoldDB" id="A0A165A0M3"/>
<dbReference type="GO" id="GO:0003677">
    <property type="term" value="F:DNA binding"/>
    <property type="evidence" value="ECO:0007669"/>
    <property type="project" value="UniProtKB-KW"/>
</dbReference>
<dbReference type="InterPro" id="IPR047192">
    <property type="entry name" value="Euk_RPA1_DBD_C"/>
</dbReference>
<keyword evidence="3" id="KW-0863">Zinc-finger</keyword>
<keyword evidence="5" id="KW-0238">DNA-binding</keyword>
<organism evidence="6 7">
    <name type="scientific">Daucus carota subsp. sativus</name>
    <name type="common">Carrot</name>
    <dbReference type="NCBI Taxonomy" id="79200"/>
    <lineage>
        <taxon>Eukaryota</taxon>
        <taxon>Viridiplantae</taxon>
        <taxon>Streptophyta</taxon>
        <taxon>Embryophyta</taxon>
        <taxon>Tracheophyta</taxon>
        <taxon>Spermatophyta</taxon>
        <taxon>Magnoliopsida</taxon>
        <taxon>eudicotyledons</taxon>
        <taxon>Gunneridae</taxon>
        <taxon>Pentapetalae</taxon>
        <taxon>asterids</taxon>
        <taxon>campanulids</taxon>
        <taxon>Apiales</taxon>
        <taxon>Apiaceae</taxon>
        <taxon>Apioideae</taxon>
        <taxon>Scandiceae</taxon>
        <taxon>Daucinae</taxon>
        <taxon>Daucus</taxon>
        <taxon>Daucus sect. Daucus</taxon>
    </lineage>
</organism>